<dbReference type="InterPro" id="IPR037022">
    <property type="entry name" value="Formyl_trans_C_sf"/>
</dbReference>
<dbReference type="SUPFAM" id="SSF53328">
    <property type="entry name" value="Formyltransferase"/>
    <property type="match status" value="1"/>
</dbReference>
<feature type="domain" description="Formyl transferase C-terminal" evidence="6">
    <location>
        <begin position="210"/>
        <end position="313"/>
    </location>
</feature>
<dbReference type="InterPro" id="IPR005794">
    <property type="entry name" value="Fmt"/>
</dbReference>
<dbReference type="Pfam" id="PF00551">
    <property type="entry name" value="Formyl_trans_N"/>
    <property type="match status" value="1"/>
</dbReference>
<dbReference type="GO" id="GO:0004479">
    <property type="term" value="F:methionyl-tRNA formyltransferase activity"/>
    <property type="evidence" value="ECO:0007669"/>
    <property type="project" value="UniProtKB-EC"/>
</dbReference>
<feature type="domain" description="Formyl transferase N-terminal" evidence="5">
    <location>
        <begin position="9"/>
        <end position="186"/>
    </location>
</feature>
<dbReference type="Pfam" id="PF02911">
    <property type="entry name" value="Formyl_trans_C"/>
    <property type="match status" value="1"/>
</dbReference>
<comment type="similarity">
    <text evidence="1">Belongs to the Fmt family.</text>
</comment>
<dbReference type="CDD" id="cd08646">
    <property type="entry name" value="FMT_core_Met-tRNA-FMT_N"/>
    <property type="match status" value="1"/>
</dbReference>
<dbReference type="InterPro" id="IPR036477">
    <property type="entry name" value="Formyl_transf_N_sf"/>
</dbReference>
<dbReference type="Gene3D" id="3.40.50.170">
    <property type="entry name" value="Formyl transferase, N-terminal domain"/>
    <property type="match status" value="1"/>
</dbReference>
<sequence length="322" mass="36128">MFSMTSKPKIIFIGTPKFGAIILDGLIQDNLKPVLVVTAPDKPVGRKQILTPSPVKVLAEKYEISVLQPKKLLTVARELSAVNPDLIIVAAYGQILSKEILEIPKYGSLNLHPSLLPRWRGASPVQSTILAGDKETGTTIILMNNKMDHGPIIAGGKLRIKNEKWTYRKLEEELANLGAELLIKTIPKWIKEEIKPAVQNEADATYTKIIRKEDGRIDWKKPAQEIERQIRAFEKWPGSFCFWPKNGQNIRFKILKAETLIQSSHGPFGALGKTFQASNNKIAVQTGKDFLIIEELQPESKKPQRSEDFLRGHPDFVGIILE</sequence>
<keyword evidence="4" id="KW-0648">Protein biosynthesis</keyword>
<dbReference type="GO" id="GO:0005829">
    <property type="term" value="C:cytosol"/>
    <property type="evidence" value="ECO:0007669"/>
    <property type="project" value="TreeGrafter"/>
</dbReference>
<dbReference type="InterPro" id="IPR005793">
    <property type="entry name" value="Formyl_trans_C"/>
</dbReference>
<dbReference type="EMBL" id="LAZR01000029">
    <property type="protein sequence ID" value="KKO02714.1"/>
    <property type="molecule type" value="Genomic_DNA"/>
</dbReference>
<evidence type="ECO:0000259" key="5">
    <source>
        <dbReference type="Pfam" id="PF00551"/>
    </source>
</evidence>
<evidence type="ECO:0000256" key="3">
    <source>
        <dbReference type="ARBA" id="ARBA00022679"/>
    </source>
</evidence>
<dbReference type="SUPFAM" id="SSF50486">
    <property type="entry name" value="FMT C-terminal domain-like"/>
    <property type="match status" value="1"/>
</dbReference>
<gene>
    <name evidence="7" type="ORF">LCGC14_0101630</name>
</gene>
<protein>
    <recommendedName>
        <fullName evidence="2">methionyl-tRNA formyltransferase</fullName>
        <ecNumber evidence="2">2.1.2.9</ecNumber>
    </recommendedName>
</protein>
<dbReference type="NCBIfam" id="TIGR00460">
    <property type="entry name" value="fmt"/>
    <property type="match status" value="1"/>
</dbReference>
<dbReference type="InterPro" id="IPR044135">
    <property type="entry name" value="Met-tRNA-FMT_C"/>
</dbReference>
<name>A0A0F9YE25_9ZZZZ</name>
<dbReference type="HAMAP" id="MF_00182">
    <property type="entry name" value="Formyl_trans"/>
    <property type="match status" value="1"/>
</dbReference>
<dbReference type="Gene3D" id="3.10.25.10">
    <property type="entry name" value="Formyl transferase, C-terminal domain"/>
    <property type="match status" value="1"/>
</dbReference>
<reference evidence="7" key="1">
    <citation type="journal article" date="2015" name="Nature">
        <title>Complex archaea that bridge the gap between prokaryotes and eukaryotes.</title>
        <authorList>
            <person name="Spang A."/>
            <person name="Saw J.H."/>
            <person name="Jorgensen S.L."/>
            <person name="Zaremba-Niedzwiedzka K."/>
            <person name="Martijn J."/>
            <person name="Lind A.E."/>
            <person name="van Eijk R."/>
            <person name="Schleper C."/>
            <person name="Guy L."/>
            <person name="Ettema T.J."/>
        </authorList>
    </citation>
    <scope>NUCLEOTIDE SEQUENCE</scope>
</reference>
<evidence type="ECO:0000256" key="4">
    <source>
        <dbReference type="ARBA" id="ARBA00022917"/>
    </source>
</evidence>
<dbReference type="PANTHER" id="PTHR11138">
    <property type="entry name" value="METHIONYL-TRNA FORMYLTRANSFERASE"/>
    <property type="match status" value="1"/>
</dbReference>
<organism evidence="7">
    <name type="scientific">marine sediment metagenome</name>
    <dbReference type="NCBI Taxonomy" id="412755"/>
    <lineage>
        <taxon>unclassified sequences</taxon>
        <taxon>metagenomes</taxon>
        <taxon>ecological metagenomes</taxon>
    </lineage>
</organism>
<dbReference type="CDD" id="cd08704">
    <property type="entry name" value="Met_tRNA_FMT_C"/>
    <property type="match status" value="1"/>
</dbReference>
<evidence type="ECO:0000256" key="1">
    <source>
        <dbReference type="ARBA" id="ARBA00010699"/>
    </source>
</evidence>
<proteinExistence type="inferred from homology"/>
<accession>A0A0F9YE25</accession>
<comment type="caution">
    <text evidence="7">The sequence shown here is derived from an EMBL/GenBank/DDBJ whole genome shotgun (WGS) entry which is preliminary data.</text>
</comment>
<evidence type="ECO:0000259" key="6">
    <source>
        <dbReference type="Pfam" id="PF02911"/>
    </source>
</evidence>
<dbReference type="PANTHER" id="PTHR11138:SF5">
    <property type="entry name" value="METHIONYL-TRNA FORMYLTRANSFERASE, MITOCHONDRIAL"/>
    <property type="match status" value="1"/>
</dbReference>
<evidence type="ECO:0000256" key="2">
    <source>
        <dbReference type="ARBA" id="ARBA00012261"/>
    </source>
</evidence>
<evidence type="ECO:0000313" key="7">
    <source>
        <dbReference type="EMBL" id="KKO02714.1"/>
    </source>
</evidence>
<dbReference type="EC" id="2.1.2.9" evidence="2"/>
<dbReference type="AlphaFoldDB" id="A0A0F9YE25"/>
<dbReference type="InterPro" id="IPR011034">
    <property type="entry name" value="Formyl_transferase-like_C_sf"/>
</dbReference>
<keyword evidence="3" id="KW-0808">Transferase</keyword>
<dbReference type="InterPro" id="IPR002376">
    <property type="entry name" value="Formyl_transf_N"/>
</dbReference>
<dbReference type="InterPro" id="IPR041711">
    <property type="entry name" value="Met-tRNA-FMT_N"/>
</dbReference>